<dbReference type="EMBL" id="CP029187">
    <property type="protein sequence ID" value="AWI26950.1"/>
    <property type="molecule type" value="Genomic_DNA"/>
</dbReference>
<protein>
    <recommendedName>
        <fullName evidence="1">Thioredoxin domain-containing protein</fullName>
    </recommendedName>
</protein>
<sequence>MRYPYVIIRLIFPAYFVLLFGSCNKPFGNDDYTAYFGGEVSNPTSPYVLFCKDTKVIDTIMLKDDNTFFVKFDSLTPGLYTFKNEPEYQYIYFDKNDSIMVRINANDFDESIVFCGRGEEKNNFLMELYLKNEHEKKKIYDVFEYDYPNFKKNIDSAYASKEKFYKSKKESIQWNDDFDSYAKAMLDFNYFSKKEIYPVVHEMRTGVELKRTLPKDYYAHRSNIDYNDAKLTEFSPYVKYLTYMLSNMALEKDFPNVSEADKSLEMSVRKMDIADSLFKNQSIKNTILNNIAFTYLLEDQNIVNNKKFLDQYHRLSTDKSKHNEILKIGDAIQNLKEGNELPQVSLVNLNNEPVDFKSLIHKKTVLFFWTQNLESHVIAAHKIILELIRKHPDYQFIAINVDRDQEEWKKDMSNYKFDGIQEYRAADFDSMKEKWVINKIHRTMILNADGTINNAFVSLFDAKFEEHLR</sequence>
<dbReference type="InterPro" id="IPR036249">
    <property type="entry name" value="Thioredoxin-like_sf"/>
</dbReference>
<dbReference type="PROSITE" id="PS51257">
    <property type="entry name" value="PROKAR_LIPOPROTEIN"/>
    <property type="match status" value="1"/>
</dbReference>
<dbReference type="Pfam" id="PF13905">
    <property type="entry name" value="Thioredoxin_8"/>
    <property type="match status" value="1"/>
</dbReference>
<reference evidence="2 3" key="1">
    <citation type="submission" date="2018-05" db="EMBL/GenBank/DDBJ databases">
        <title>Genome sequencing of Flavobacterium sp. HYN0049.</title>
        <authorList>
            <person name="Yi H."/>
            <person name="Baek C."/>
        </authorList>
    </citation>
    <scope>NUCLEOTIDE SEQUENCE [LARGE SCALE GENOMIC DNA]</scope>
    <source>
        <strain evidence="2 3">HYN0049</strain>
    </source>
</reference>
<dbReference type="Gene3D" id="3.40.30.10">
    <property type="entry name" value="Glutaredoxin"/>
    <property type="match status" value="1"/>
</dbReference>
<accession>A0A2S1SKL3</accession>
<evidence type="ECO:0000259" key="1">
    <source>
        <dbReference type="PROSITE" id="PS51352"/>
    </source>
</evidence>
<evidence type="ECO:0000313" key="3">
    <source>
        <dbReference type="Proteomes" id="UP000244937"/>
    </source>
</evidence>
<dbReference type="SUPFAM" id="SSF52833">
    <property type="entry name" value="Thioredoxin-like"/>
    <property type="match status" value="1"/>
</dbReference>
<proteinExistence type="predicted"/>
<evidence type="ECO:0000313" key="2">
    <source>
        <dbReference type="EMBL" id="AWI26950.1"/>
    </source>
</evidence>
<dbReference type="InterPro" id="IPR012336">
    <property type="entry name" value="Thioredoxin-like_fold"/>
</dbReference>
<organism evidence="2 3">
    <name type="scientific">Flavobacterium pallidum</name>
    <dbReference type="NCBI Taxonomy" id="2172098"/>
    <lineage>
        <taxon>Bacteria</taxon>
        <taxon>Pseudomonadati</taxon>
        <taxon>Bacteroidota</taxon>
        <taxon>Flavobacteriia</taxon>
        <taxon>Flavobacteriales</taxon>
        <taxon>Flavobacteriaceae</taxon>
        <taxon>Flavobacterium</taxon>
    </lineage>
</organism>
<dbReference type="RefSeq" id="WP_108904722.1">
    <property type="nucleotide sequence ID" value="NZ_CP029187.1"/>
</dbReference>
<name>A0A2S1SKL3_9FLAO</name>
<dbReference type="Proteomes" id="UP000244937">
    <property type="component" value="Chromosome"/>
</dbReference>
<dbReference type="AlphaFoldDB" id="A0A2S1SKL3"/>
<keyword evidence="3" id="KW-1185">Reference proteome</keyword>
<gene>
    <name evidence="2" type="ORF">HYN49_14135</name>
</gene>
<feature type="domain" description="Thioredoxin" evidence="1">
    <location>
        <begin position="335"/>
        <end position="469"/>
    </location>
</feature>
<dbReference type="KEGG" id="fpal:HYN49_14135"/>
<dbReference type="PROSITE" id="PS51352">
    <property type="entry name" value="THIOREDOXIN_2"/>
    <property type="match status" value="1"/>
</dbReference>
<dbReference type="OrthoDB" id="1146847at2"/>
<dbReference type="InterPro" id="IPR013766">
    <property type="entry name" value="Thioredoxin_domain"/>
</dbReference>